<dbReference type="PROSITE" id="PS00097">
    <property type="entry name" value="CARBAMOYLTRANSFERASE"/>
    <property type="match status" value="1"/>
</dbReference>
<evidence type="ECO:0000256" key="1">
    <source>
        <dbReference type="ARBA" id="ARBA00004852"/>
    </source>
</evidence>
<feature type="binding site" evidence="7">
    <location>
        <position position="50"/>
    </location>
    <ligand>
        <name>carbamoyl phosphate</name>
        <dbReference type="ChEBI" id="CHEBI:58228"/>
    </ligand>
</feature>
<feature type="binding site" evidence="7">
    <location>
        <position position="262"/>
    </location>
    <ligand>
        <name>carbamoyl phosphate</name>
        <dbReference type="ChEBI" id="CHEBI:58228"/>
    </ligand>
</feature>
<dbReference type="Gene3D" id="3.40.50.1370">
    <property type="entry name" value="Aspartate/ornithine carbamoyltransferase"/>
    <property type="match status" value="2"/>
</dbReference>
<feature type="binding site" evidence="7">
    <location>
        <position position="263"/>
    </location>
    <ligand>
        <name>carbamoyl phosphate</name>
        <dbReference type="ChEBI" id="CHEBI:58228"/>
    </ligand>
</feature>
<dbReference type="Proteomes" id="UP000228964">
    <property type="component" value="Unassembled WGS sequence"/>
</dbReference>
<dbReference type="PRINTS" id="PR00101">
    <property type="entry name" value="ATCASE"/>
</dbReference>
<evidence type="ECO:0000256" key="2">
    <source>
        <dbReference type="ARBA" id="ARBA00008896"/>
    </source>
</evidence>
<evidence type="ECO:0000313" key="11">
    <source>
        <dbReference type="Proteomes" id="UP000228964"/>
    </source>
</evidence>
<gene>
    <name evidence="7" type="primary">pyrB</name>
    <name evidence="10" type="ORF">COT96_02315</name>
</gene>
<evidence type="ECO:0000256" key="3">
    <source>
        <dbReference type="ARBA" id="ARBA00022679"/>
    </source>
</evidence>
<proteinExistence type="inferred from homology"/>
<dbReference type="PRINTS" id="PR00100">
    <property type="entry name" value="AOTCASE"/>
</dbReference>
<protein>
    <recommendedName>
        <fullName evidence="7">Aspartate carbamoyltransferase</fullName>
        <ecNumber evidence="7">2.1.3.2</ecNumber>
    </recommendedName>
    <alternativeName>
        <fullName evidence="7">Aspartate transcarbamylase</fullName>
        <shortName evidence="7">ATCase</shortName>
    </alternativeName>
</protein>
<dbReference type="InterPro" id="IPR002082">
    <property type="entry name" value="Asp_carbamoyltransf"/>
</dbReference>
<dbReference type="AlphaFoldDB" id="A0A2M6WQ77"/>
<dbReference type="GO" id="GO:0016597">
    <property type="term" value="F:amino acid binding"/>
    <property type="evidence" value="ECO:0007669"/>
    <property type="project" value="InterPro"/>
</dbReference>
<comment type="function">
    <text evidence="5 7">Catalyzes the condensation of carbamoyl phosphate and aspartate to form carbamoyl aspartate and inorganic phosphate, the committed step in the de novo pyrimidine nucleotide biosynthesis pathway.</text>
</comment>
<feature type="binding site" evidence="7">
    <location>
        <position position="132"/>
    </location>
    <ligand>
        <name>carbamoyl phosphate</name>
        <dbReference type="ChEBI" id="CHEBI:58228"/>
    </ligand>
</feature>
<comment type="caution">
    <text evidence="10">The sequence shown here is derived from an EMBL/GenBank/DDBJ whole genome shotgun (WGS) entry which is preliminary data.</text>
</comment>
<dbReference type="InterPro" id="IPR006130">
    <property type="entry name" value="Asp/Orn_carbamoylTrfase"/>
</dbReference>
<feature type="binding site" evidence="7">
    <location>
        <position position="162"/>
    </location>
    <ligand>
        <name>L-aspartate</name>
        <dbReference type="ChEBI" id="CHEBI:29991"/>
    </ligand>
</feature>
<dbReference type="HAMAP" id="MF_00001">
    <property type="entry name" value="Asp_carb_tr"/>
    <property type="match status" value="1"/>
</dbReference>
<reference evidence="11" key="1">
    <citation type="submission" date="2017-09" db="EMBL/GenBank/DDBJ databases">
        <title>Depth-based differentiation of microbial function through sediment-hosted aquifers and enrichment of novel symbionts in the deep terrestrial subsurface.</title>
        <authorList>
            <person name="Probst A.J."/>
            <person name="Ladd B."/>
            <person name="Jarett J.K."/>
            <person name="Geller-Mcgrath D.E."/>
            <person name="Sieber C.M.K."/>
            <person name="Emerson J.B."/>
            <person name="Anantharaman K."/>
            <person name="Thomas B.C."/>
            <person name="Malmstrom R."/>
            <person name="Stieglmeier M."/>
            <person name="Klingl A."/>
            <person name="Woyke T."/>
            <person name="Ryan C.M."/>
            <person name="Banfield J.F."/>
        </authorList>
    </citation>
    <scope>NUCLEOTIDE SEQUENCE [LARGE SCALE GENOMIC DNA]</scope>
</reference>
<evidence type="ECO:0000313" key="10">
    <source>
        <dbReference type="EMBL" id="PIT94957.1"/>
    </source>
</evidence>
<dbReference type="EC" id="2.1.3.2" evidence="7"/>
<dbReference type="UniPathway" id="UPA00070">
    <property type="reaction ID" value="UER00116"/>
</dbReference>
<organism evidence="10 11">
    <name type="scientific">Candidatus Falkowbacteria bacterium CG10_big_fil_rev_8_21_14_0_10_38_22</name>
    <dbReference type="NCBI Taxonomy" id="1974564"/>
    <lineage>
        <taxon>Bacteria</taxon>
        <taxon>Candidatus Falkowiibacteriota</taxon>
    </lineage>
</organism>
<dbReference type="InterPro" id="IPR006131">
    <property type="entry name" value="Asp_carbamoyltransf_Asp/Orn-bd"/>
</dbReference>
<feature type="binding site" evidence="7">
    <location>
        <position position="224"/>
    </location>
    <ligand>
        <name>L-aspartate</name>
        <dbReference type="ChEBI" id="CHEBI:29991"/>
    </ligand>
</feature>
<evidence type="ECO:0000259" key="9">
    <source>
        <dbReference type="Pfam" id="PF02729"/>
    </source>
</evidence>
<feature type="binding site" evidence="7">
    <location>
        <position position="51"/>
    </location>
    <ligand>
        <name>carbamoyl phosphate</name>
        <dbReference type="ChEBI" id="CHEBI:58228"/>
    </ligand>
</feature>
<dbReference type="NCBIfam" id="NF002032">
    <property type="entry name" value="PRK00856.1"/>
    <property type="match status" value="1"/>
</dbReference>
<dbReference type="NCBIfam" id="TIGR00670">
    <property type="entry name" value="asp_carb_tr"/>
    <property type="match status" value="1"/>
</dbReference>
<feature type="binding site" evidence="7">
    <location>
        <position position="129"/>
    </location>
    <ligand>
        <name>carbamoyl phosphate</name>
        <dbReference type="ChEBI" id="CHEBI:58228"/>
    </ligand>
</feature>
<evidence type="ECO:0000256" key="4">
    <source>
        <dbReference type="ARBA" id="ARBA00022975"/>
    </source>
</evidence>
<evidence type="ECO:0000259" key="8">
    <source>
        <dbReference type="Pfam" id="PF00185"/>
    </source>
</evidence>
<keyword evidence="3 7" id="KW-0808">Transferase</keyword>
<comment type="subunit">
    <text evidence="7">Heterododecamer (2C3:3R2) of six catalytic PyrB chains organized as two trimers (C3), and six regulatory PyrI chains organized as three dimers (R2).</text>
</comment>
<name>A0A2M6WQ77_9BACT</name>
<dbReference type="Pfam" id="PF02729">
    <property type="entry name" value="OTCace_N"/>
    <property type="match status" value="1"/>
</dbReference>
<comment type="catalytic activity">
    <reaction evidence="6 7">
        <text>carbamoyl phosphate + L-aspartate = N-carbamoyl-L-aspartate + phosphate + H(+)</text>
        <dbReference type="Rhea" id="RHEA:20013"/>
        <dbReference type="ChEBI" id="CHEBI:15378"/>
        <dbReference type="ChEBI" id="CHEBI:29991"/>
        <dbReference type="ChEBI" id="CHEBI:32814"/>
        <dbReference type="ChEBI" id="CHEBI:43474"/>
        <dbReference type="ChEBI" id="CHEBI:58228"/>
        <dbReference type="EC" id="2.1.3.2"/>
    </reaction>
</comment>
<comment type="pathway">
    <text evidence="1 7">Pyrimidine metabolism; UMP biosynthesis via de novo pathway; (S)-dihydroorotate from bicarbonate: step 2/3.</text>
</comment>
<dbReference type="PANTHER" id="PTHR45753">
    <property type="entry name" value="ORNITHINE CARBAMOYLTRANSFERASE, MITOCHONDRIAL"/>
    <property type="match status" value="1"/>
</dbReference>
<dbReference type="FunFam" id="3.40.50.1370:FF:000002">
    <property type="entry name" value="Aspartate carbamoyltransferase 2"/>
    <property type="match status" value="1"/>
</dbReference>
<dbReference type="InterPro" id="IPR036901">
    <property type="entry name" value="Asp/Orn_carbamoylTrfase_sf"/>
</dbReference>
<dbReference type="InterPro" id="IPR006132">
    <property type="entry name" value="Asp/Orn_carbamoyltranf_P-bd"/>
</dbReference>
<feature type="domain" description="Aspartate/ornithine carbamoyltransferase carbamoyl-P binding" evidence="9">
    <location>
        <begin position="4"/>
        <end position="141"/>
    </location>
</feature>
<dbReference type="PANTHER" id="PTHR45753:SF6">
    <property type="entry name" value="ASPARTATE CARBAMOYLTRANSFERASE"/>
    <property type="match status" value="1"/>
</dbReference>
<dbReference type="SUPFAM" id="SSF53671">
    <property type="entry name" value="Aspartate/ornithine carbamoyltransferase"/>
    <property type="match status" value="1"/>
</dbReference>
<accession>A0A2M6WQ77</accession>
<dbReference type="GO" id="GO:0006207">
    <property type="term" value="P:'de novo' pyrimidine nucleobase biosynthetic process"/>
    <property type="evidence" value="ECO:0007669"/>
    <property type="project" value="InterPro"/>
</dbReference>
<dbReference type="GO" id="GO:0004070">
    <property type="term" value="F:aspartate carbamoyltransferase activity"/>
    <property type="evidence" value="ECO:0007669"/>
    <property type="project" value="UniProtKB-UniRule"/>
</dbReference>
<dbReference type="GO" id="GO:0044205">
    <property type="term" value="P:'de novo' UMP biosynthetic process"/>
    <property type="evidence" value="ECO:0007669"/>
    <property type="project" value="UniProtKB-UniRule"/>
</dbReference>
<evidence type="ECO:0000256" key="5">
    <source>
        <dbReference type="ARBA" id="ARBA00043884"/>
    </source>
</evidence>
<feature type="domain" description="Aspartate/ornithine carbamoyltransferase Asp/Orn-binding" evidence="8">
    <location>
        <begin position="149"/>
        <end position="301"/>
    </location>
</feature>
<dbReference type="Pfam" id="PF00185">
    <property type="entry name" value="OTCace"/>
    <property type="match status" value="1"/>
</dbReference>
<evidence type="ECO:0000256" key="6">
    <source>
        <dbReference type="ARBA" id="ARBA00048859"/>
    </source>
</evidence>
<dbReference type="FunFam" id="3.40.50.1370:FF:000001">
    <property type="entry name" value="Aspartate carbamoyltransferase"/>
    <property type="match status" value="1"/>
</dbReference>
<feature type="binding site" evidence="7">
    <location>
        <position position="80"/>
    </location>
    <ligand>
        <name>L-aspartate</name>
        <dbReference type="ChEBI" id="CHEBI:29991"/>
    </ligand>
</feature>
<dbReference type="EMBL" id="PFAO01000056">
    <property type="protein sequence ID" value="PIT94957.1"/>
    <property type="molecule type" value="Genomic_DNA"/>
</dbReference>
<sequence>MKIRHLIESQKLDIETIFNLFQQADELRDSIKKPLSGKILATLFYEPSTRTRLSFESAMLKLGGDVISTENAKEFSSAIKGESLQDTIRIVSSYADAIVIRHYEEGAAKEAATVSSVSVINGGDGSGQHPTQALLDLYTIWKEIGGIDNLTIAMVGDLKNGRTVRSLCYLLGKFRNVKIIFISPKNLAIKNDIKDYLKRHKVKYEEQADFNKYLPLADVVYMTRIQKERMSDREYKKAAGIYRITKENLQLLKESARLLHPLPHVEEIELPLAIEQTDRRVAYFRQAENGLYIRMAVLLYLLK</sequence>
<feature type="binding site" evidence="7">
    <location>
        <position position="101"/>
    </location>
    <ligand>
        <name>carbamoyl phosphate</name>
        <dbReference type="ChEBI" id="CHEBI:58228"/>
    </ligand>
</feature>
<dbReference type="GO" id="GO:0006520">
    <property type="term" value="P:amino acid metabolic process"/>
    <property type="evidence" value="ECO:0007669"/>
    <property type="project" value="InterPro"/>
</dbReference>
<evidence type="ECO:0000256" key="7">
    <source>
        <dbReference type="HAMAP-Rule" id="MF_00001"/>
    </source>
</evidence>
<comment type="similarity">
    <text evidence="2 7">Belongs to the aspartate/ornithine carbamoyltransferase superfamily. ATCase family.</text>
</comment>
<keyword evidence="4 7" id="KW-0665">Pyrimidine biosynthesis</keyword>